<reference evidence="2" key="1">
    <citation type="submission" date="2016-01" db="EMBL/GenBank/DDBJ databases">
        <title>Reference transcriptome for the parasite Schistocephalus solidus: insights into the molecular evolution of parasitism.</title>
        <authorList>
            <person name="Hebert F.O."/>
            <person name="Grambauer S."/>
            <person name="Barber I."/>
            <person name="Landry C.R."/>
            <person name="Aubin-Horth N."/>
        </authorList>
    </citation>
    <scope>NUCLEOTIDE SEQUENCE</scope>
</reference>
<sequence length="415" mass="47788">MPREARHSCTNPSTPCTYQPAVTHTHTQLFVYILRATSSSYTFNETFTMYVNNPKIFPEALEWLGGRNTIHQNPFSARNAMICLTDMLERNAPEPVTLEIFGDKFIIKPQRSVARDFDLDAIKNVHIFPTHAEYAVLEICPEQGHSRLEVLKGFNEHVINSVQAFLSGVEGHLPKPSAPKYRKSPSPTPEREKNRSFVESYTENESERPSITEDEERTPEYQNDDGYEEVAQQLINTTLQESVSARESEEERALEPQREIEHNQDGFVDRMSPQKEEEEDERSQATTSSVSDSADDDAREFQRQTRDISPQNVTKTPEISSDDHEIEMNGKELVFQVHPGEEVWKKSGRKMGKPKLLVDLVDMDKICYKHTKDDGRLYVVTKKTDNIARIKPLHSDIVLYEKRHMPKKYVARLYT</sequence>
<dbReference type="AlphaFoldDB" id="A0A0X3PRG8"/>
<evidence type="ECO:0000313" key="2">
    <source>
        <dbReference type="EMBL" id="JAP54138.1"/>
    </source>
</evidence>
<feature type="region of interest" description="Disordered" evidence="1">
    <location>
        <begin position="240"/>
        <end position="320"/>
    </location>
</feature>
<gene>
    <name evidence="2" type="ORF">TR93224</name>
</gene>
<feature type="compositionally biased region" description="Polar residues" evidence="1">
    <location>
        <begin position="307"/>
        <end position="319"/>
    </location>
</feature>
<dbReference type="EMBL" id="GEEE01009087">
    <property type="protein sequence ID" value="JAP54138.1"/>
    <property type="molecule type" value="Transcribed_RNA"/>
</dbReference>
<proteinExistence type="predicted"/>
<feature type="region of interest" description="Disordered" evidence="1">
    <location>
        <begin position="170"/>
        <end position="223"/>
    </location>
</feature>
<feature type="compositionally biased region" description="Basic and acidic residues" evidence="1">
    <location>
        <begin position="244"/>
        <end position="275"/>
    </location>
</feature>
<protein>
    <submittedName>
        <fullName evidence="2">Uncharacterized protein</fullName>
    </submittedName>
</protein>
<feature type="compositionally biased region" description="Acidic residues" evidence="1">
    <location>
        <begin position="212"/>
        <end position="223"/>
    </location>
</feature>
<evidence type="ECO:0000256" key="1">
    <source>
        <dbReference type="SAM" id="MobiDB-lite"/>
    </source>
</evidence>
<accession>A0A0X3PRG8</accession>
<name>A0A0X3PRG8_SCHSO</name>
<organism evidence="2">
    <name type="scientific">Schistocephalus solidus</name>
    <name type="common">Tapeworm</name>
    <dbReference type="NCBI Taxonomy" id="70667"/>
    <lineage>
        <taxon>Eukaryota</taxon>
        <taxon>Metazoa</taxon>
        <taxon>Spiralia</taxon>
        <taxon>Lophotrochozoa</taxon>
        <taxon>Platyhelminthes</taxon>
        <taxon>Cestoda</taxon>
        <taxon>Eucestoda</taxon>
        <taxon>Diphyllobothriidea</taxon>
        <taxon>Diphyllobothriidae</taxon>
        <taxon>Schistocephalus</taxon>
    </lineage>
</organism>